<evidence type="ECO:0000313" key="5">
    <source>
        <dbReference type="Proteomes" id="UP000468650"/>
    </source>
</evidence>
<organism evidence="4 5">
    <name type="scientific">Phaeocystidibacter luteus</name>
    <dbReference type="NCBI Taxonomy" id="911197"/>
    <lineage>
        <taxon>Bacteria</taxon>
        <taxon>Pseudomonadati</taxon>
        <taxon>Bacteroidota</taxon>
        <taxon>Flavobacteriia</taxon>
        <taxon>Flavobacteriales</taxon>
        <taxon>Phaeocystidibacteraceae</taxon>
        <taxon>Phaeocystidibacter</taxon>
    </lineage>
</organism>
<proteinExistence type="predicted"/>
<name>A0A6N6RCU8_9FLAO</name>
<reference evidence="4 5" key="1">
    <citation type="submission" date="2019-09" db="EMBL/GenBank/DDBJ databases">
        <title>Genomes of family Cryomorphaceae.</title>
        <authorList>
            <person name="Bowman J.P."/>
        </authorList>
    </citation>
    <scope>NUCLEOTIDE SEQUENCE [LARGE SCALE GENOMIC DNA]</scope>
    <source>
        <strain evidence="4 5">LMG 25704</strain>
    </source>
</reference>
<comment type="caution">
    <text evidence="4">The sequence shown here is derived from an EMBL/GenBank/DDBJ whole genome shotgun (WGS) entry which is preliminary data.</text>
</comment>
<dbReference type="OrthoDB" id="1373043at2"/>
<protein>
    <submittedName>
        <fullName evidence="4">T9SS type A sorting domain-containing protein</fullName>
    </submittedName>
</protein>
<accession>A0A6N6RCU8</accession>
<dbReference type="AlphaFoldDB" id="A0A6N6RCU8"/>
<dbReference type="Gene3D" id="2.60.40.3080">
    <property type="match status" value="1"/>
</dbReference>
<keyword evidence="1 2" id="KW-0732">Signal</keyword>
<keyword evidence="5" id="KW-1185">Reference proteome</keyword>
<dbReference type="Pfam" id="PF18962">
    <property type="entry name" value="Por_Secre_tail"/>
    <property type="match status" value="1"/>
</dbReference>
<dbReference type="EMBL" id="WBVO01000015">
    <property type="protein sequence ID" value="KAB2805408.1"/>
    <property type="molecule type" value="Genomic_DNA"/>
</dbReference>
<sequence length="312" mass="33214">MKKLYTLMAVAGLASSAFAQQITTARVFEGGPALNLQSEVITDSLISAPNCAQPNIVTFGAVAGGYFSGTNGTGDKEKGLFIFPTQGYNIENVYALIPVKEHVISGDFQAYIYPFDTAAGSVGAAIGTSSPVSITSIDTANLGFTAFNFPNRPYVSGPFIMTVQVDNGGDTIAIATSDVQGGCGNGSMVEKLADDSWANTPTRWNANVWLWMFADADGSLSTDSHILDRESAKAFPNPAANEITITYDVNAAADVTLNIIDVTGRVVYTEVSNNVSGRQFQNINTSEFNNGVYFYTVSSENNVLEGKFVVRH</sequence>
<dbReference type="Proteomes" id="UP000468650">
    <property type="component" value="Unassembled WGS sequence"/>
</dbReference>
<dbReference type="RefSeq" id="WP_151668459.1">
    <property type="nucleotide sequence ID" value="NZ_WBVO01000015.1"/>
</dbReference>
<evidence type="ECO:0000256" key="1">
    <source>
        <dbReference type="ARBA" id="ARBA00022729"/>
    </source>
</evidence>
<evidence type="ECO:0000256" key="2">
    <source>
        <dbReference type="SAM" id="SignalP"/>
    </source>
</evidence>
<feature type="domain" description="Secretion system C-terminal sorting" evidence="3">
    <location>
        <begin position="235"/>
        <end position="310"/>
    </location>
</feature>
<dbReference type="InterPro" id="IPR026444">
    <property type="entry name" value="Secre_tail"/>
</dbReference>
<feature type="chain" id="PRO_5027101664" evidence="2">
    <location>
        <begin position="20"/>
        <end position="312"/>
    </location>
</feature>
<dbReference type="NCBIfam" id="TIGR04183">
    <property type="entry name" value="Por_Secre_tail"/>
    <property type="match status" value="1"/>
</dbReference>
<evidence type="ECO:0000259" key="3">
    <source>
        <dbReference type="Pfam" id="PF18962"/>
    </source>
</evidence>
<feature type="signal peptide" evidence="2">
    <location>
        <begin position="1"/>
        <end position="19"/>
    </location>
</feature>
<gene>
    <name evidence="4" type="ORF">F8C67_13825</name>
</gene>
<evidence type="ECO:0000313" key="4">
    <source>
        <dbReference type="EMBL" id="KAB2805408.1"/>
    </source>
</evidence>